<dbReference type="Gene3D" id="3.30.450.20">
    <property type="entry name" value="PAS domain"/>
    <property type="match status" value="1"/>
</dbReference>
<dbReference type="CDD" id="cd06225">
    <property type="entry name" value="HAMP"/>
    <property type="match status" value="1"/>
</dbReference>
<dbReference type="GO" id="GO:0007165">
    <property type="term" value="P:signal transduction"/>
    <property type="evidence" value="ECO:0007669"/>
    <property type="project" value="UniProtKB-KW"/>
</dbReference>
<dbReference type="SMART" id="SM00283">
    <property type="entry name" value="MA"/>
    <property type="match status" value="1"/>
</dbReference>
<dbReference type="SUPFAM" id="SSF58104">
    <property type="entry name" value="Methyl-accepting chemotaxis protein (MCP) signaling domain"/>
    <property type="match status" value="1"/>
</dbReference>
<evidence type="ECO:0000256" key="6">
    <source>
        <dbReference type="ARBA" id="ARBA00023136"/>
    </source>
</evidence>
<evidence type="ECO:0000259" key="11">
    <source>
        <dbReference type="PROSITE" id="PS50111"/>
    </source>
</evidence>
<evidence type="ECO:0000256" key="5">
    <source>
        <dbReference type="ARBA" id="ARBA00022989"/>
    </source>
</evidence>
<dbReference type="GO" id="GO:0006935">
    <property type="term" value="P:chemotaxis"/>
    <property type="evidence" value="ECO:0007669"/>
    <property type="project" value="UniProtKB-KW"/>
</dbReference>
<gene>
    <name evidence="13" type="ORF">SAMN04488500_101143</name>
</gene>
<keyword evidence="6 10" id="KW-0472">Membrane</keyword>
<evidence type="ECO:0000256" key="4">
    <source>
        <dbReference type="ARBA" id="ARBA00022692"/>
    </source>
</evidence>
<dbReference type="Proteomes" id="UP000192738">
    <property type="component" value="Unassembled WGS sequence"/>
</dbReference>
<feature type="transmembrane region" description="Helical" evidence="10">
    <location>
        <begin position="283"/>
        <end position="302"/>
    </location>
</feature>
<keyword evidence="4 10" id="KW-0812">Transmembrane</keyword>
<dbReference type="OrthoDB" id="136416at2"/>
<dbReference type="SUPFAM" id="SSF103190">
    <property type="entry name" value="Sensory domain-like"/>
    <property type="match status" value="1"/>
</dbReference>
<feature type="domain" description="HAMP" evidence="12">
    <location>
        <begin position="303"/>
        <end position="356"/>
    </location>
</feature>
<feature type="transmembrane region" description="Helical" evidence="10">
    <location>
        <begin position="6"/>
        <end position="29"/>
    </location>
</feature>
<evidence type="ECO:0000256" key="8">
    <source>
        <dbReference type="ARBA" id="ARBA00029447"/>
    </source>
</evidence>
<evidence type="ECO:0000256" key="9">
    <source>
        <dbReference type="PROSITE-ProRule" id="PRU00284"/>
    </source>
</evidence>
<dbReference type="RefSeq" id="WP_084573674.1">
    <property type="nucleotide sequence ID" value="NZ_CP155572.1"/>
</dbReference>
<protein>
    <submittedName>
        <fullName evidence="13">Methyl-accepting chemotaxis protein</fullName>
    </submittedName>
</protein>
<keyword evidence="7 9" id="KW-0807">Transducer</keyword>
<dbReference type="PROSITE" id="PS50111">
    <property type="entry name" value="CHEMOTAXIS_TRANSDUC_2"/>
    <property type="match status" value="1"/>
</dbReference>
<evidence type="ECO:0000313" key="13">
    <source>
        <dbReference type="EMBL" id="SMC32767.1"/>
    </source>
</evidence>
<evidence type="ECO:0000256" key="2">
    <source>
        <dbReference type="ARBA" id="ARBA00022475"/>
    </source>
</evidence>
<evidence type="ECO:0000256" key="7">
    <source>
        <dbReference type="ARBA" id="ARBA00023224"/>
    </source>
</evidence>
<keyword evidence="5 10" id="KW-1133">Transmembrane helix</keyword>
<evidence type="ECO:0000259" key="12">
    <source>
        <dbReference type="PROSITE" id="PS50885"/>
    </source>
</evidence>
<evidence type="ECO:0000256" key="1">
    <source>
        <dbReference type="ARBA" id="ARBA00004651"/>
    </source>
</evidence>
<accession>A0A1W1Y9D4</accession>
<dbReference type="InterPro" id="IPR004089">
    <property type="entry name" value="MCPsignal_dom"/>
</dbReference>
<dbReference type="CDD" id="cd11386">
    <property type="entry name" value="MCP_signal"/>
    <property type="match status" value="1"/>
</dbReference>
<dbReference type="CDD" id="cd18774">
    <property type="entry name" value="PDC2_HK_sensor"/>
    <property type="match status" value="1"/>
</dbReference>
<dbReference type="Pfam" id="PF00015">
    <property type="entry name" value="MCPsignal"/>
    <property type="match status" value="1"/>
</dbReference>
<dbReference type="InterPro" id="IPR003660">
    <property type="entry name" value="HAMP_dom"/>
</dbReference>
<feature type="domain" description="Methyl-accepting transducer" evidence="11">
    <location>
        <begin position="375"/>
        <end position="611"/>
    </location>
</feature>
<comment type="similarity">
    <text evidence="8">Belongs to the methyl-accepting chemotaxis (MCP) protein family.</text>
</comment>
<dbReference type="EMBL" id="FWXI01000001">
    <property type="protein sequence ID" value="SMC32767.1"/>
    <property type="molecule type" value="Genomic_DNA"/>
</dbReference>
<evidence type="ECO:0000256" key="3">
    <source>
        <dbReference type="ARBA" id="ARBA00022500"/>
    </source>
</evidence>
<dbReference type="Pfam" id="PF02743">
    <property type="entry name" value="dCache_1"/>
    <property type="match status" value="1"/>
</dbReference>
<keyword evidence="3" id="KW-0145">Chemotaxis</keyword>
<keyword evidence="14" id="KW-1185">Reference proteome</keyword>
<dbReference type="Pfam" id="PF00672">
    <property type="entry name" value="HAMP"/>
    <property type="match status" value="1"/>
</dbReference>
<dbReference type="AlphaFoldDB" id="A0A1W1Y9D4"/>
<dbReference type="Gene3D" id="6.10.340.10">
    <property type="match status" value="1"/>
</dbReference>
<dbReference type="PANTHER" id="PTHR32089:SF112">
    <property type="entry name" value="LYSOZYME-LIKE PROTEIN-RELATED"/>
    <property type="match status" value="1"/>
</dbReference>
<organism evidence="13 14">
    <name type="scientific">Sporomusa malonica</name>
    <dbReference type="NCBI Taxonomy" id="112901"/>
    <lineage>
        <taxon>Bacteria</taxon>
        <taxon>Bacillati</taxon>
        <taxon>Bacillota</taxon>
        <taxon>Negativicutes</taxon>
        <taxon>Selenomonadales</taxon>
        <taxon>Sporomusaceae</taxon>
        <taxon>Sporomusa</taxon>
    </lineage>
</organism>
<evidence type="ECO:0000256" key="10">
    <source>
        <dbReference type="SAM" id="Phobius"/>
    </source>
</evidence>
<dbReference type="CDD" id="cd12914">
    <property type="entry name" value="PDC1_DGC_like"/>
    <property type="match status" value="1"/>
</dbReference>
<sequence>MQLNFFAKLVIIILLLTLGTMGMTGLILLNTMETNLKADVNQQVQEKAQGLAQDIEYMFQERAKTGQLIAKNEYAVRGDTTVLSAVVKAALETDTASYEAISVTDKYGKVISSFPNTNMIGAMVSDRPYFKDAVQSGKQVISDVLVSRSSGKPVVFISTPIKDGAGVSGVVAQVITLDALEKLREQVKLGETGYAAVTANSSGKATVVAHPDKTYVSERKDVSEVGIIKATMGGQKQVMSFKNAAGMDMFGASAIVGLTNWIVTATVSEKELYAPIIAVRYKVLGMTGIVILVVVILTWYFSRKIANRLIVMLRQITQLAEGDLRKSTVVDNSSDEIGQLGRAINIMAEKLSDVMRKVAYSSEQVAASAEQLKSGAEQSAQGACQVAESITEVAAGTEKQTAAVNKTVLAIDRISVDIKQTATTVNNVESTANIAANAANAGGRVIENAVSQMNNIEQKVTRSAQVVVKLGERSKEIGQIVDTIAGIAGQTNLLALNAAIEAARAGEQGRGFAVVADEVRKLAEQSEAAAKQIAMLISEIQGDTDEAVKAMNEGTNEVKIGAEVVNTAGQAFAEIIASVNGVTHQVAGITAAIQKITTGSQEIINAIQEIEGISNDTASQTQNVSAVTEEQSASMEEIAAASNSLAQMAQDLQSIVAKFHF</sequence>
<dbReference type="Gene3D" id="1.10.287.950">
    <property type="entry name" value="Methyl-accepting chemotaxis protein"/>
    <property type="match status" value="1"/>
</dbReference>
<evidence type="ECO:0000313" key="14">
    <source>
        <dbReference type="Proteomes" id="UP000192738"/>
    </source>
</evidence>
<proteinExistence type="inferred from homology"/>
<name>A0A1W1Y9D4_9FIRM</name>
<dbReference type="GO" id="GO:0005886">
    <property type="term" value="C:plasma membrane"/>
    <property type="evidence" value="ECO:0007669"/>
    <property type="project" value="UniProtKB-SubCell"/>
</dbReference>
<dbReference type="SMART" id="SM00304">
    <property type="entry name" value="HAMP"/>
    <property type="match status" value="2"/>
</dbReference>
<dbReference type="InterPro" id="IPR033479">
    <property type="entry name" value="dCache_1"/>
</dbReference>
<dbReference type="PANTHER" id="PTHR32089">
    <property type="entry name" value="METHYL-ACCEPTING CHEMOTAXIS PROTEIN MCPB"/>
    <property type="match status" value="1"/>
</dbReference>
<dbReference type="STRING" id="112901.SAMN04488500_101143"/>
<reference evidence="13 14" key="1">
    <citation type="submission" date="2017-04" db="EMBL/GenBank/DDBJ databases">
        <authorList>
            <person name="Afonso C.L."/>
            <person name="Miller P.J."/>
            <person name="Scott M.A."/>
            <person name="Spackman E."/>
            <person name="Goraichik I."/>
            <person name="Dimitrov K.M."/>
            <person name="Suarez D.L."/>
            <person name="Swayne D.E."/>
        </authorList>
    </citation>
    <scope>NUCLEOTIDE SEQUENCE [LARGE SCALE GENOMIC DNA]</scope>
    <source>
        <strain evidence="13 14">DSM 5090</strain>
    </source>
</reference>
<comment type="subcellular location">
    <subcellularLocation>
        <location evidence="1">Cell membrane</location>
        <topology evidence="1">Multi-pass membrane protein</topology>
    </subcellularLocation>
</comment>
<keyword evidence="2" id="KW-1003">Cell membrane</keyword>
<dbReference type="PROSITE" id="PS50885">
    <property type="entry name" value="HAMP"/>
    <property type="match status" value="1"/>
</dbReference>
<dbReference type="InterPro" id="IPR029151">
    <property type="entry name" value="Sensor-like_sf"/>
</dbReference>